<protein>
    <submittedName>
        <fullName evidence="3">Uncharacterized protein</fullName>
    </submittedName>
</protein>
<reference evidence="3" key="1">
    <citation type="submission" date="2021-01" db="EMBL/GenBank/DDBJ databases">
        <authorList>
            <consortium name="Genoscope - CEA"/>
            <person name="William W."/>
        </authorList>
    </citation>
    <scope>NUCLEOTIDE SEQUENCE</scope>
</reference>
<dbReference type="OMA" id="QWHEQIV"/>
<feature type="coiled-coil region" evidence="1">
    <location>
        <begin position="587"/>
        <end position="618"/>
    </location>
</feature>
<feature type="coiled-coil region" evidence="1">
    <location>
        <begin position="467"/>
        <end position="501"/>
    </location>
</feature>
<name>A0A8S1LK67_PARPR</name>
<comment type="caution">
    <text evidence="3">The sequence shown here is derived from an EMBL/GenBank/DDBJ whole genome shotgun (WGS) entry which is preliminary data.</text>
</comment>
<keyword evidence="4" id="KW-1185">Reference proteome</keyword>
<keyword evidence="1" id="KW-0175">Coiled coil</keyword>
<dbReference type="EMBL" id="CAJJDM010000037">
    <property type="protein sequence ID" value="CAD8065693.1"/>
    <property type="molecule type" value="Genomic_DNA"/>
</dbReference>
<feature type="coiled-coil region" evidence="1">
    <location>
        <begin position="292"/>
        <end position="340"/>
    </location>
</feature>
<dbReference type="Proteomes" id="UP000688137">
    <property type="component" value="Unassembled WGS sequence"/>
</dbReference>
<proteinExistence type="predicted"/>
<evidence type="ECO:0000256" key="2">
    <source>
        <dbReference type="SAM" id="MobiDB-lite"/>
    </source>
</evidence>
<feature type="compositionally biased region" description="Polar residues" evidence="2">
    <location>
        <begin position="13"/>
        <end position="36"/>
    </location>
</feature>
<evidence type="ECO:0000313" key="4">
    <source>
        <dbReference type="Proteomes" id="UP000688137"/>
    </source>
</evidence>
<feature type="region of interest" description="Disordered" evidence="2">
    <location>
        <begin position="1"/>
        <end position="82"/>
    </location>
</feature>
<evidence type="ECO:0000256" key="1">
    <source>
        <dbReference type="SAM" id="Coils"/>
    </source>
</evidence>
<organism evidence="3 4">
    <name type="scientific">Paramecium primaurelia</name>
    <dbReference type="NCBI Taxonomy" id="5886"/>
    <lineage>
        <taxon>Eukaryota</taxon>
        <taxon>Sar</taxon>
        <taxon>Alveolata</taxon>
        <taxon>Ciliophora</taxon>
        <taxon>Intramacronucleata</taxon>
        <taxon>Oligohymenophorea</taxon>
        <taxon>Peniculida</taxon>
        <taxon>Parameciidae</taxon>
        <taxon>Paramecium</taxon>
    </lineage>
</organism>
<gene>
    <name evidence="3" type="ORF">PPRIM_AZ9-3.1.T0380027</name>
</gene>
<feature type="coiled-coil region" evidence="1">
    <location>
        <begin position="367"/>
        <end position="422"/>
    </location>
</feature>
<dbReference type="AlphaFoldDB" id="A0A8S1LK67"/>
<accession>A0A8S1LK67</accession>
<evidence type="ECO:0000313" key="3">
    <source>
        <dbReference type="EMBL" id="CAD8065693.1"/>
    </source>
</evidence>
<sequence>MKLHKKNVLIRSSVHSPSNFDSKPSTQIPRQRSVNQFEEADPTSKDRKVIKMRNVVDLGDATESANKPSSKRMRRQSKDEQDQLLEQLDQWHEQVISKKKTFAFEQVKQNDNKLMENEFANDGGPQINQAIINSILKPQEKQQLKNLSQDEEQNQNVQVKFQLLRSNKESNNPVLKTLDQVRIEMNKHILNSLLLQKVTKKLDDLQINRTAKSNWNHQKMDQETAQVVRDQSQAIKNSTLNNFKGLTEYFSNPAQYIDYDIVLSKAKYYSNRPPKQFQENIVMTGQQSSSSAKQLMESYQQFQIQIKENKQTLYQMRLDNNQLVQQTTKKEEEISEIRRKYYGKEEKVRLGYVPDQEGKKKNMMEIIEKIIQQRDQEIRNIQKFINQIKDEMHRNIDKQEVIQKELDELRQKKRRCKMLLKDIFLKQLQEANEQLMPEGLIQIIKQMKKINENAKIEQFPRYLDDQSRQYLLKAAQLEIEIEDARSQSQKLNHNHTNLKSTQSQQCLFSTQPVSVSQLKNQVKTMLKRSKVSIKKPVFVQGIDPLNPSSFAHVIKWENQELESINLQDKEDTQIKLQNMPSEGNLIIKDYNLKLVQFQQQLEQLQKEEQERILKLYQNKRHLSDVQELKLVMYSLFGQVIGDQIWYEFVIEWTEQKSLNPQQILKKETESKQNEKGMSQKLINEKIKQRMANTYRKLQQSNQVEYNFNMLD</sequence>